<reference evidence="2" key="1">
    <citation type="submission" date="2020-11" db="EMBL/GenBank/DDBJ databases">
        <title>Isolation and identification of active actinomycetes.</title>
        <authorList>
            <person name="Sun X."/>
        </authorList>
    </citation>
    <scope>NUCLEOTIDE SEQUENCE</scope>
    <source>
        <strain evidence="2">NEAU-A11</strain>
    </source>
</reference>
<feature type="domain" description="AB hydrolase-1" evidence="1">
    <location>
        <begin position="46"/>
        <end position="269"/>
    </location>
</feature>
<keyword evidence="2" id="KW-0378">Hydrolase</keyword>
<gene>
    <name evidence="2" type="ORF">I4J89_22980</name>
</gene>
<keyword evidence="3" id="KW-1185">Reference proteome</keyword>
<dbReference type="GO" id="GO:0016787">
    <property type="term" value="F:hydrolase activity"/>
    <property type="evidence" value="ECO:0007669"/>
    <property type="project" value="UniProtKB-KW"/>
</dbReference>
<evidence type="ECO:0000259" key="1">
    <source>
        <dbReference type="Pfam" id="PF12697"/>
    </source>
</evidence>
<name>A0A931CAE1_9ACTN</name>
<dbReference type="PANTHER" id="PTHR43798:SF27">
    <property type="entry name" value="HYDROLASE ALPHA_BETA HYDROLASE FOLD FAMILY"/>
    <property type="match status" value="1"/>
</dbReference>
<dbReference type="AlphaFoldDB" id="A0A931CAE1"/>
<dbReference type="GO" id="GO:0016020">
    <property type="term" value="C:membrane"/>
    <property type="evidence" value="ECO:0007669"/>
    <property type="project" value="TreeGrafter"/>
</dbReference>
<protein>
    <submittedName>
        <fullName evidence="2">Alpha/beta hydrolase</fullName>
    </submittedName>
</protein>
<dbReference type="Gene3D" id="3.40.50.1820">
    <property type="entry name" value="alpha/beta hydrolase"/>
    <property type="match status" value="1"/>
</dbReference>
<evidence type="ECO:0000313" key="2">
    <source>
        <dbReference type="EMBL" id="MBG0564317.1"/>
    </source>
</evidence>
<dbReference type="InterPro" id="IPR000073">
    <property type="entry name" value="AB_hydrolase_1"/>
</dbReference>
<dbReference type="Pfam" id="PF12697">
    <property type="entry name" value="Abhydrolase_6"/>
    <property type="match status" value="1"/>
</dbReference>
<dbReference type="SUPFAM" id="SSF53474">
    <property type="entry name" value="alpha/beta-Hydrolases"/>
    <property type="match status" value="1"/>
</dbReference>
<comment type="caution">
    <text evidence="2">The sequence shown here is derived from an EMBL/GenBank/DDBJ whole genome shotgun (WGS) entry which is preliminary data.</text>
</comment>
<evidence type="ECO:0000313" key="3">
    <source>
        <dbReference type="Proteomes" id="UP000598146"/>
    </source>
</evidence>
<dbReference type="InterPro" id="IPR050266">
    <property type="entry name" value="AB_hydrolase_sf"/>
</dbReference>
<proteinExistence type="predicted"/>
<organism evidence="2 3">
    <name type="scientific">Actinoplanes aureus</name>
    <dbReference type="NCBI Taxonomy" id="2792083"/>
    <lineage>
        <taxon>Bacteria</taxon>
        <taxon>Bacillati</taxon>
        <taxon>Actinomycetota</taxon>
        <taxon>Actinomycetes</taxon>
        <taxon>Micromonosporales</taxon>
        <taxon>Micromonosporaceae</taxon>
        <taxon>Actinoplanes</taxon>
    </lineage>
</organism>
<dbReference type="InterPro" id="IPR029058">
    <property type="entry name" value="AB_hydrolase_fold"/>
</dbReference>
<sequence>MSGHDRGHSDAGRVRHRVARVESRHIDRDGVRLHALWRPGTGTPLVAAPGVMTDAKGWRRVMVAVNRPEPILILNRRGRVPSGPLGDNYGVETEVLDLLAWLEWLDEPMRLFGWSYGALVAIEAATRTAAVRHVIAYEPVLRPFGADAVPALRAAITAGDLDRAVEVVNIDVSRYSPEHVAALRASPAWAPLRLWAAPVAEELAALNAFDPEPERWAALDVPVDLVVGEYSRDGEPYGTAFTAVERMLPGAAVHVLSGQGHLAHVEGPEMLGHLVSCIVADRAAVLGR</sequence>
<dbReference type="Proteomes" id="UP000598146">
    <property type="component" value="Unassembled WGS sequence"/>
</dbReference>
<dbReference type="PANTHER" id="PTHR43798">
    <property type="entry name" value="MONOACYLGLYCEROL LIPASE"/>
    <property type="match status" value="1"/>
</dbReference>
<dbReference type="EMBL" id="JADQTO010000011">
    <property type="protein sequence ID" value="MBG0564317.1"/>
    <property type="molecule type" value="Genomic_DNA"/>
</dbReference>
<accession>A0A931CAE1</accession>